<sequence length="124" mass="14976">MIRQTMVKIPNLISIQLFHKANLLPPIYISLQEFPHMIYKFHCIGREKIIFSFSYRKKERNCVLKNYHLFQKRFALKYTVIELTWLSSKRCFILNANPCTFQTTYDFTSHPVGDFSEKRWIQHV</sequence>
<proteinExistence type="predicted"/>
<organism evidence="1">
    <name type="scientific">Opuntia streptacantha</name>
    <name type="common">Prickly pear cactus</name>
    <name type="synonym">Opuntia cardona</name>
    <dbReference type="NCBI Taxonomy" id="393608"/>
    <lineage>
        <taxon>Eukaryota</taxon>
        <taxon>Viridiplantae</taxon>
        <taxon>Streptophyta</taxon>
        <taxon>Embryophyta</taxon>
        <taxon>Tracheophyta</taxon>
        <taxon>Spermatophyta</taxon>
        <taxon>Magnoliopsida</taxon>
        <taxon>eudicotyledons</taxon>
        <taxon>Gunneridae</taxon>
        <taxon>Pentapetalae</taxon>
        <taxon>Caryophyllales</taxon>
        <taxon>Cactineae</taxon>
        <taxon>Cactaceae</taxon>
        <taxon>Opuntioideae</taxon>
        <taxon>Opuntia</taxon>
    </lineage>
</organism>
<evidence type="ECO:0000313" key="1">
    <source>
        <dbReference type="EMBL" id="MBA4627971.1"/>
    </source>
</evidence>
<dbReference type="AlphaFoldDB" id="A0A7C8YWR0"/>
<accession>A0A7C8YWR0</accession>
<dbReference type="EMBL" id="GISG01064341">
    <property type="protein sequence ID" value="MBA4627971.1"/>
    <property type="molecule type" value="Transcribed_RNA"/>
</dbReference>
<reference evidence="1" key="1">
    <citation type="journal article" date="2013" name="J. Plant Res.">
        <title>Effect of fungi and light on seed germination of three Opuntia species from semiarid lands of central Mexico.</title>
        <authorList>
            <person name="Delgado-Sanchez P."/>
            <person name="Jimenez-Bremont J.F."/>
            <person name="Guerrero-Gonzalez Mde L."/>
            <person name="Flores J."/>
        </authorList>
    </citation>
    <scope>NUCLEOTIDE SEQUENCE</scope>
    <source>
        <tissue evidence="1">Cladode</tissue>
    </source>
</reference>
<dbReference type="EMBL" id="GISG01064336">
    <property type="protein sequence ID" value="MBA4627966.1"/>
    <property type="molecule type" value="Transcribed_RNA"/>
</dbReference>
<name>A0A7C8YWR0_OPUST</name>
<reference evidence="1" key="2">
    <citation type="submission" date="2020-07" db="EMBL/GenBank/DDBJ databases">
        <authorList>
            <person name="Vera ALvarez R."/>
            <person name="Arias-Moreno D.M."/>
            <person name="Jimenez-Jacinto V."/>
            <person name="Jimenez-Bremont J.F."/>
            <person name="Swaminathan K."/>
            <person name="Moose S.P."/>
            <person name="Guerrero-Gonzalez M.L."/>
            <person name="Marino-Ramirez L."/>
            <person name="Landsman D."/>
            <person name="Rodriguez-Kessler M."/>
            <person name="Delgado-Sanchez P."/>
        </authorList>
    </citation>
    <scope>NUCLEOTIDE SEQUENCE</scope>
    <source>
        <tissue evidence="1">Cladode</tissue>
    </source>
</reference>
<protein>
    <submittedName>
        <fullName evidence="1">Uncharacterized protein</fullName>
    </submittedName>
</protein>